<dbReference type="SMART" id="SM00581">
    <property type="entry name" value="PSP"/>
    <property type="match status" value="1"/>
</dbReference>
<reference evidence="8" key="1">
    <citation type="submission" date="2019-08" db="EMBL/GenBank/DDBJ databases">
        <title>The genome of the North American firefly Photinus pyralis.</title>
        <authorList>
            <consortium name="Photinus pyralis genome working group"/>
            <person name="Fallon T.R."/>
            <person name="Sander Lower S.E."/>
            <person name="Weng J.-K."/>
        </authorList>
    </citation>
    <scope>NUCLEOTIDE SEQUENCE</scope>
    <source>
        <strain evidence="8">TRF0915ILg1</strain>
        <tissue evidence="8">Whole body</tissue>
    </source>
</reference>
<keyword evidence="9" id="KW-1185">Reference proteome</keyword>
<keyword evidence="6" id="KW-0175">Coiled coil</keyword>
<evidence type="ECO:0000256" key="5">
    <source>
        <dbReference type="ARBA" id="ARBA00023242"/>
    </source>
</evidence>
<dbReference type="Proteomes" id="UP000801492">
    <property type="component" value="Unassembled WGS sequence"/>
</dbReference>
<name>A0A8K0C7N0_IGNLU</name>
<keyword evidence="2" id="KW-0479">Metal-binding</keyword>
<dbReference type="EMBL" id="VTPC01090987">
    <property type="protein sequence ID" value="KAF2880311.1"/>
    <property type="molecule type" value="Genomic_DNA"/>
</dbReference>
<dbReference type="GO" id="GO:0071013">
    <property type="term" value="C:catalytic step 2 spliceosome"/>
    <property type="evidence" value="ECO:0007669"/>
    <property type="project" value="TreeGrafter"/>
</dbReference>
<dbReference type="PANTHER" id="PTHR13316:SF0">
    <property type="entry name" value="ZINC FINGER CCHC DOMAIN-CONTAINING PROTEIN 8"/>
    <property type="match status" value="1"/>
</dbReference>
<evidence type="ECO:0000313" key="9">
    <source>
        <dbReference type="Proteomes" id="UP000801492"/>
    </source>
</evidence>
<organism evidence="8 9">
    <name type="scientific">Ignelater luminosus</name>
    <name type="common">Cucubano</name>
    <name type="synonym">Pyrophorus luminosus</name>
    <dbReference type="NCBI Taxonomy" id="2038154"/>
    <lineage>
        <taxon>Eukaryota</taxon>
        <taxon>Metazoa</taxon>
        <taxon>Ecdysozoa</taxon>
        <taxon>Arthropoda</taxon>
        <taxon>Hexapoda</taxon>
        <taxon>Insecta</taxon>
        <taxon>Pterygota</taxon>
        <taxon>Neoptera</taxon>
        <taxon>Endopterygota</taxon>
        <taxon>Coleoptera</taxon>
        <taxon>Polyphaga</taxon>
        <taxon>Elateriformia</taxon>
        <taxon>Elateroidea</taxon>
        <taxon>Elateridae</taxon>
        <taxon>Agrypninae</taxon>
        <taxon>Pyrophorini</taxon>
        <taxon>Ignelater</taxon>
    </lineage>
</organism>
<dbReference type="GO" id="GO:0003723">
    <property type="term" value="F:RNA binding"/>
    <property type="evidence" value="ECO:0007669"/>
    <property type="project" value="TreeGrafter"/>
</dbReference>
<feature type="coiled-coil region" evidence="6">
    <location>
        <begin position="103"/>
        <end position="130"/>
    </location>
</feature>
<dbReference type="PANTHER" id="PTHR13316">
    <property type="entry name" value="ZINC FINGER, CCHC DOMAIN CONTAINING 8"/>
    <property type="match status" value="1"/>
</dbReference>
<evidence type="ECO:0000256" key="6">
    <source>
        <dbReference type="SAM" id="Coils"/>
    </source>
</evidence>
<evidence type="ECO:0000256" key="4">
    <source>
        <dbReference type="ARBA" id="ARBA00022833"/>
    </source>
</evidence>
<evidence type="ECO:0000256" key="1">
    <source>
        <dbReference type="ARBA" id="ARBA00004123"/>
    </source>
</evidence>
<dbReference type="GO" id="GO:0008270">
    <property type="term" value="F:zinc ion binding"/>
    <property type="evidence" value="ECO:0007669"/>
    <property type="project" value="UniProtKB-KW"/>
</dbReference>
<dbReference type="InterPro" id="IPR052115">
    <property type="entry name" value="NEXT_complex_subunit_ZCCHC8"/>
</dbReference>
<feature type="domain" description="PSP proline-rich" evidence="7">
    <location>
        <begin position="317"/>
        <end position="370"/>
    </location>
</feature>
<dbReference type="AlphaFoldDB" id="A0A8K0C7N0"/>
<keyword evidence="5" id="KW-0539">Nucleus</keyword>
<dbReference type="Pfam" id="PF04046">
    <property type="entry name" value="PSP"/>
    <property type="match status" value="1"/>
</dbReference>
<proteinExistence type="predicted"/>
<comment type="subcellular location">
    <subcellularLocation>
        <location evidence="1">Nucleus</location>
    </subcellularLocation>
</comment>
<dbReference type="InterPro" id="IPR006568">
    <property type="entry name" value="PSP_pro-rich"/>
</dbReference>
<dbReference type="OrthoDB" id="8026949at2759"/>
<gene>
    <name evidence="8" type="ORF">ILUMI_25869</name>
</gene>
<evidence type="ECO:0000313" key="8">
    <source>
        <dbReference type="EMBL" id="KAF2880311.1"/>
    </source>
</evidence>
<sequence>MYKPIFGVHNYSMYDNSGDFQHNKMADVNICTRKRKLSSQECESEVIDEDEGVGGSQLSTDLEIFEPDSKVIHLQEKLSQNTDSNLESLVNSQNSDESVGLINQDVKEKLLEFEDEIQRLRSENEVLKSKLCSCPKPQITDDKELIMSISFSSSANFELYKEKLMKLLEPLPELCASVEENNSLICFTKDIDIISDDWVIVDKEEVKLLRSNNKKKKKSKKPEKDEELFVLDTTPSITTKRDLFYESKFSVLSKPNENENNSKSANLTACFNCNESHNLRDCPQPKNYMKINAARQKFKSQQTTKSLRYHLEDDQRFAHLQPGKISEKLHKALGLRHNQVPAHIYRMRQLGYPPGWLNELQANNQSELVLFDFEGKNTFDQKVKVQDLDPDKIIEYAGFNVPLAKGVKDEHRLYGCPSYSKEQNKQNMLIYMQGIRKKAQDNLETCDMDIDNATSSDKEIETNKLSNHSKDKHIKSTDEIRDYNASPTLCELESKKQKLLAELTENNSNSLQSSEGLEEANEKTMDETVEEGEGFKTLDITGTIEDVTETIEDITGTVDDLDETVENTIPINNCDTPIIISNVVRNSCFGTPILKSSSPYCRLPNPENFSQNVSQVINFENLPNSTGKYEQMVGVLDKVRKTLKSLSDQKS</sequence>
<comment type="caution">
    <text evidence="8">The sequence shown here is derived from an EMBL/GenBank/DDBJ whole genome shotgun (WGS) entry which is preliminary data.</text>
</comment>
<protein>
    <recommendedName>
        <fullName evidence="7">PSP proline-rich domain-containing protein</fullName>
    </recommendedName>
</protein>
<evidence type="ECO:0000259" key="7">
    <source>
        <dbReference type="SMART" id="SM00581"/>
    </source>
</evidence>
<evidence type="ECO:0000256" key="3">
    <source>
        <dbReference type="ARBA" id="ARBA00022771"/>
    </source>
</evidence>
<keyword evidence="4" id="KW-0862">Zinc</keyword>
<accession>A0A8K0C7N0</accession>
<evidence type="ECO:0000256" key="2">
    <source>
        <dbReference type="ARBA" id="ARBA00022723"/>
    </source>
</evidence>
<keyword evidence="3" id="KW-0863">Zinc-finger</keyword>